<evidence type="ECO:0000313" key="2">
    <source>
        <dbReference type="Proteomes" id="UP000314294"/>
    </source>
</evidence>
<dbReference type="AlphaFoldDB" id="A0A4Z2IPW4"/>
<evidence type="ECO:0000313" key="1">
    <source>
        <dbReference type="EMBL" id="TNN79718.1"/>
    </source>
</evidence>
<sequence length="97" mass="10297">MGCSLNQEVAHPHLHHVGTILSLTPVAAWSEIGGGGAHVELIHREVCPSVFSENPGKQEQRARPASSVHCCLQGPLSARHEGRTCELRDCAAVISLG</sequence>
<reference evidence="1 2" key="1">
    <citation type="submission" date="2019-03" db="EMBL/GenBank/DDBJ databases">
        <title>First draft genome of Liparis tanakae, snailfish: a comprehensive survey of snailfish specific genes.</title>
        <authorList>
            <person name="Kim W."/>
            <person name="Song I."/>
            <person name="Jeong J.-H."/>
            <person name="Kim D."/>
            <person name="Kim S."/>
            <person name="Ryu S."/>
            <person name="Song J.Y."/>
            <person name="Lee S.K."/>
        </authorList>
    </citation>
    <scope>NUCLEOTIDE SEQUENCE [LARGE SCALE GENOMIC DNA]</scope>
    <source>
        <tissue evidence="1">Muscle</tissue>
    </source>
</reference>
<protein>
    <submittedName>
        <fullName evidence="1">Uncharacterized protein</fullName>
    </submittedName>
</protein>
<keyword evidence="2" id="KW-1185">Reference proteome</keyword>
<accession>A0A4Z2IPW4</accession>
<comment type="caution">
    <text evidence="1">The sequence shown here is derived from an EMBL/GenBank/DDBJ whole genome shotgun (WGS) entry which is preliminary data.</text>
</comment>
<gene>
    <name evidence="1" type="ORF">EYF80_010092</name>
</gene>
<dbReference type="Proteomes" id="UP000314294">
    <property type="component" value="Unassembled WGS sequence"/>
</dbReference>
<organism evidence="1 2">
    <name type="scientific">Liparis tanakae</name>
    <name type="common">Tanaka's snailfish</name>
    <dbReference type="NCBI Taxonomy" id="230148"/>
    <lineage>
        <taxon>Eukaryota</taxon>
        <taxon>Metazoa</taxon>
        <taxon>Chordata</taxon>
        <taxon>Craniata</taxon>
        <taxon>Vertebrata</taxon>
        <taxon>Euteleostomi</taxon>
        <taxon>Actinopterygii</taxon>
        <taxon>Neopterygii</taxon>
        <taxon>Teleostei</taxon>
        <taxon>Neoteleostei</taxon>
        <taxon>Acanthomorphata</taxon>
        <taxon>Eupercaria</taxon>
        <taxon>Perciformes</taxon>
        <taxon>Cottioidei</taxon>
        <taxon>Cottales</taxon>
        <taxon>Liparidae</taxon>
        <taxon>Liparis</taxon>
    </lineage>
</organism>
<proteinExistence type="predicted"/>
<dbReference type="EMBL" id="SRLO01000062">
    <property type="protein sequence ID" value="TNN79718.1"/>
    <property type="molecule type" value="Genomic_DNA"/>
</dbReference>
<name>A0A4Z2IPW4_9TELE</name>